<reference evidence="3" key="1">
    <citation type="submission" date="2022-11" db="UniProtKB">
        <authorList>
            <consortium name="WormBaseParasite"/>
        </authorList>
    </citation>
    <scope>IDENTIFICATION</scope>
</reference>
<organism evidence="2 3">
    <name type="scientific">Panagrolaimus superbus</name>
    <dbReference type="NCBI Taxonomy" id="310955"/>
    <lineage>
        <taxon>Eukaryota</taxon>
        <taxon>Metazoa</taxon>
        <taxon>Ecdysozoa</taxon>
        <taxon>Nematoda</taxon>
        <taxon>Chromadorea</taxon>
        <taxon>Rhabditida</taxon>
        <taxon>Tylenchina</taxon>
        <taxon>Panagrolaimomorpha</taxon>
        <taxon>Panagrolaimoidea</taxon>
        <taxon>Panagrolaimidae</taxon>
        <taxon>Panagrolaimus</taxon>
    </lineage>
</organism>
<keyword evidence="2" id="KW-1185">Reference proteome</keyword>
<dbReference type="WBParaSite" id="PSU_v2.g4117.t1">
    <property type="protein sequence ID" value="PSU_v2.g4117.t1"/>
    <property type="gene ID" value="PSU_v2.g4117"/>
</dbReference>
<evidence type="ECO:0000256" key="1">
    <source>
        <dbReference type="SAM" id="MobiDB-lite"/>
    </source>
</evidence>
<sequence>MLKFQACKNMAPFLLPLFPINQPAGITIKDDSISSSMMPSFLPEKKLRDHPDPPSQMQMQHSHLTSSLPSTTPPPTPTSTPTPTPTELSPSVH</sequence>
<name>A0A914YWT8_9BILA</name>
<accession>A0A914YWT8</accession>
<dbReference type="AlphaFoldDB" id="A0A914YWT8"/>
<protein>
    <submittedName>
        <fullName evidence="3">Uncharacterized protein</fullName>
    </submittedName>
</protein>
<feature type="region of interest" description="Disordered" evidence="1">
    <location>
        <begin position="29"/>
        <end position="93"/>
    </location>
</feature>
<proteinExistence type="predicted"/>
<feature type="compositionally biased region" description="Basic and acidic residues" evidence="1">
    <location>
        <begin position="43"/>
        <end position="52"/>
    </location>
</feature>
<evidence type="ECO:0000313" key="2">
    <source>
        <dbReference type="Proteomes" id="UP000887577"/>
    </source>
</evidence>
<evidence type="ECO:0000313" key="3">
    <source>
        <dbReference type="WBParaSite" id="PSU_v2.g4117.t1"/>
    </source>
</evidence>
<feature type="compositionally biased region" description="Pro residues" evidence="1">
    <location>
        <begin position="71"/>
        <end position="84"/>
    </location>
</feature>
<dbReference type="Proteomes" id="UP000887577">
    <property type="component" value="Unplaced"/>
</dbReference>